<feature type="domain" description="Nudix hydrolase" evidence="3">
    <location>
        <begin position="40"/>
        <end position="170"/>
    </location>
</feature>
<dbReference type="RefSeq" id="WP_072469426.1">
    <property type="nucleotide sequence ID" value="NZ_CAACYI010000001.1"/>
</dbReference>
<dbReference type="CDD" id="cd03424">
    <property type="entry name" value="NUDIX_ADPRase_Nudt5_UGPPase_Nudt14"/>
    <property type="match status" value="1"/>
</dbReference>
<dbReference type="PROSITE" id="PS51462">
    <property type="entry name" value="NUDIX"/>
    <property type="match status" value="1"/>
</dbReference>
<dbReference type="EC" id="3.6.1.13" evidence="4"/>
<dbReference type="Gene3D" id="3.90.79.10">
    <property type="entry name" value="Nucleoside Triphosphate Pyrophosphohydrolase"/>
    <property type="match status" value="1"/>
</dbReference>
<dbReference type="InterPro" id="IPR000086">
    <property type="entry name" value="NUDIX_hydrolase_dom"/>
</dbReference>
<dbReference type="FunFam" id="3.90.79.10:FF:000024">
    <property type="entry name" value="ADP-ribose pyrophosphatase"/>
    <property type="match status" value="1"/>
</dbReference>
<dbReference type="Proteomes" id="UP000377798">
    <property type="component" value="Unassembled WGS sequence"/>
</dbReference>
<keyword evidence="2 4" id="KW-0378">Hydrolase</keyword>
<dbReference type="InterPro" id="IPR015797">
    <property type="entry name" value="NUDIX_hydrolase-like_dom_sf"/>
</dbReference>
<dbReference type="EMBL" id="CAACYI010000001">
    <property type="protein sequence ID" value="VFB16060.1"/>
    <property type="molecule type" value="Genomic_DNA"/>
</dbReference>
<dbReference type="InterPro" id="IPR020084">
    <property type="entry name" value="NUDIX_hydrolase_CS"/>
</dbReference>
<protein>
    <submittedName>
        <fullName evidence="4">ADP-ribose pyrophosphatase</fullName>
        <ecNumber evidence="4">3.6.1.13</ecNumber>
    </submittedName>
</protein>
<dbReference type="SUPFAM" id="SSF55811">
    <property type="entry name" value="Nudix"/>
    <property type="match status" value="1"/>
</dbReference>
<reference evidence="4 5" key="1">
    <citation type="submission" date="2019-02" db="EMBL/GenBank/DDBJ databases">
        <authorList>
            <consortium name="Pathogen Informatics"/>
        </authorList>
    </citation>
    <scope>NUCLEOTIDE SEQUENCE [LARGE SCALE GENOMIC DNA]</scope>
    <source>
        <strain evidence="4 5">3012STDY7089603</strain>
    </source>
</reference>
<comment type="cofactor">
    <cofactor evidence="1">
        <name>Mg(2+)</name>
        <dbReference type="ChEBI" id="CHEBI:18420"/>
    </cofactor>
</comment>
<gene>
    <name evidence="4" type="primary">nudF</name>
    <name evidence="4" type="ORF">NCTC13150_00576</name>
</gene>
<dbReference type="AlphaFoldDB" id="A0A8H2QSN3"/>
<dbReference type="GO" id="GO:0006753">
    <property type="term" value="P:nucleoside phosphate metabolic process"/>
    <property type="evidence" value="ECO:0007669"/>
    <property type="project" value="TreeGrafter"/>
</dbReference>
<dbReference type="GO" id="GO:0047631">
    <property type="term" value="F:ADP-ribose diphosphatase activity"/>
    <property type="evidence" value="ECO:0007669"/>
    <property type="project" value="UniProtKB-EC"/>
</dbReference>
<dbReference type="PANTHER" id="PTHR11839:SF18">
    <property type="entry name" value="NUDIX HYDROLASE DOMAIN-CONTAINING PROTEIN"/>
    <property type="match status" value="1"/>
</dbReference>
<dbReference type="GO" id="GO:0019693">
    <property type="term" value="P:ribose phosphate metabolic process"/>
    <property type="evidence" value="ECO:0007669"/>
    <property type="project" value="TreeGrafter"/>
</dbReference>
<organism evidence="4 5">
    <name type="scientific">Urinicoccus massiliensis</name>
    <dbReference type="NCBI Taxonomy" id="1723382"/>
    <lineage>
        <taxon>Bacteria</taxon>
        <taxon>Bacillati</taxon>
        <taxon>Bacillota</taxon>
        <taxon>Tissierellia</taxon>
        <taxon>Tissierellales</taxon>
        <taxon>Peptoniphilaceae</taxon>
        <taxon>Urinicoccus</taxon>
    </lineage>
</organism>
<sequence length="180" mass="20513">MNYEERTMKSNKIYEGHILSLRVDTVELPDQKYSKREIVEHVGAVGVVAITEDGQVVLVRQYRKAVEKSLLEIPAGLVNASEEPGLAAKRELQEETGYTCGRLDFMTEFYPSPGFSTEKIHLFLARDLVQGEVNRDDDEFLELESMPFEEALRKVYLGEFSDAKTMLALLLAKDFMEEVE</sequence>
<comment type="caution">
    <text evidence="4">The sequence shown here is derived from an EMBL/GenBank/DDBJ whole genome shotgun (WGS) entry which is preliminary data.</text>
</comment>
<dbReference type="GO" id="GO:0005829">
    <property type="term" value="C:cytosol"/>
    <property type="evidence" value="ECO:0007669"/>
    <property type="project" value="TreeGrafter"/>
</dbReference>
<dbReference type="Pfam" id="PF00293">
    <property type="entry name" value="NUDIX"/>
    <property type="match status" value="1"/>
</dbReference>
<evidence type="ECO:0000313" key="5">
    <source>
        <dbReference type="Proteomes" id="UP000377798"/>
    </source>
</evidence>
<evidence type="ECO:0000256" key="1">
    <source>
        <dbReference type="ARBA" id="ARBA00001946"/>
    </source>
</evidence>
<name>A0A8H2QSN3_9FIRM</name>
<proteinExistence type="predicted"/>
<dbReference type="PANTHER" id="PTHR11839">
    <property type="entry name" value="UDP/ADP-SUGAR PYROPHOSPHATASE"/>
    <property type="match status" value="1"/>
</dbReference>
<accession>A0A8H2QSN3</accession>
<dbReference type="PROSITE" id="PS00893">
    <property type="entry name" value="NUDIX_BOX"/>
    <property type="match status" value="1"/>
</dbReference>
<evidence type="ECO:0000259" key="3">
    <source>
        <dbReference type="PROSITE" id="PS51462"/>
    </source>
</evidence>
<keyword evidence="5" id="KW-1185">Reference proteome</keyword>
<evidence type="ECO:0000256" key="2">
    <source>
        <dbReference type="ARBA" id="ARBA00022801"/>
    </source>
</evidence>
<evidence type="ECO:0000313" key="4">
    <source>
        <dbReference type="EMBL" id="VFB16060.1"/>
    </source>
</evidence>